<accession>A0A5B0NM31</accession>
<keyword evidence="3" id="KW-1185">Reference proteome</keyword>
<dbReference type="Proteomes" id="UP000324748">
    <property type="component" value="Unassembled WGS sequence"/>
</dbReference>
<gene>
    <name evidence="2" type="ORF">PGT21_003079</name>
</gene>
<dbReference type="EMBL" id="VSWC01000093">
    <property type="protein sequence ID" value="KAA1088989.1"/>
    <property type="molecule type" value="Genomic_DNA"/>
</dbReference>
<dbReference type="OrthoDB" id="2506663at2759"/>
<reference evidence="2 3" key="1">
    <citation type="submission" date="2019-05" db="EMBL/GenBank/DDBJ databases">
        <title>Emergence of the Ug99 lineage of the wheat stem rust pathogen through somatic hybridization.</title>
        <authorList>
            <person name="Li F."/>
            <person name="Upadhyaya N.M."/>
            <person name="Sperschneider J."/>
            <person name="Matny O."/>
            <person name="Nguyen-Phuc H."/>
            <person name="Mago R."/>
            <person name="Raley C."/>
            <person name="Miller M.E."/>
            <person name="Silverstein K.A.T."/>
            <person name="Henningsen E."/>
            <person name="Hirsch C.D."/>
            <person name="Visser B."/>
            <person name="Pretorius Z.A."/>
            <person name="Steffenson B.J."/>
            <person name="Schwessinger B."/>
            <person name="Dodds P.N."/>
            <person name="Figueroa M."/>
        </authorList>
    </citation>
    <scope>NUCLEOTIDE SEQUENCE [LARGE SCALE GENOMIC DNA]</scope>
    <source>
        <strain evidence="2">21-0</strain>
    </source>
</reference>
<comment type="caution">
    <text evidence="2">The sequence shown here is derived from an EMBL/GenBank/DDBJ whole genome shotgun (WGS) entry which is preliminary data.</text>
</comment>
<feature type="compositionally biased region" description="Polar residues" evidence="1">
    <location>
        <begin position="29"/>
        <end position="45"/>
    </location>
</feature>
<evidence type="ECO:0000313" key="2">
    <source>
        <dbReference type="EMBL" id="KAA1088989.1"/>
    </source>
</evidence>
<name>A0A5B0NM31_PUCGR</name>
<organism evidence="2 3">
    <name type="scientific">Puccinia graminis f. sp. tritici</name>
    <dbReference type="NCBI Taxonomy" id="56615"/>
    <lineage>
        <taxon>Eukaryota</taxon>
        <taxon>Fungi</taxon>
        <taxon>Dikarya</taxon>
        <taxon>Basidiomycota</taxon>
        <taxon>Pucciniomycotina</taxon>
        <taxon>Pucciniomycetes</taxon>
        <taxon>Pucciniales</taxon>
        <taxon>Pucciniaceae</taxon>
        <taxon>Puccinia</taxon>
    </lineage>
</organism>
<evidence type="ECO:0000313" key="3">
    <source>
        <dbReference type="Proteomes" id="UP000324748"/>
    </source>
</evidence>
<protein>
    <submittedName>
        <fullName evidence="2">Uncharacterized protein</fullName>
    </submittedName>
</protein>
<proteinExistence type="predicted"/>
<feature type="region of interest" description="Disordered" evidence="1">
    <location>
        <begin position="1"/>
        <end position="102"/>
    </location>
</feature>
<sequence length="429" mass="48524">MSTTSQSDREMSPRQQRTPGSQEAAPTVANRTSRTNGRIHSNLRNLHNRRGTPYAPPLRGARAVGALSATPSVAGSEEPQPETSRSVGTARHFGGPRGGVTRPWPPALVPFETMDDQFDDEFVDGVVRTYDLRAPYDAFAEELIQVRMCYWFIHSCLRQSVEMLIRSRDEALLATSTSSAASLSVQARLFVYQRYFRTRAKQILMDPLLEVYSCEPVRGGPPAGRSLLEQVMDYVRVQSDEFKRDYLPLGYATRDPAAEASVATELRDRVKHERGAMRNMLLTNIHDPQGRPITHPVPTLTNLIIDMRTRMLPIGAQDDNIHNDGRVRTRIAYLRIRTITHYARPAPGDANRQWALVDEQLQDLRGWDKLYRRAFFKLIMELDHSTFGDKFFSEMDVDSIRPPTEAEVMAKMVLLAAERSVPGSRVEVE</sequence>
<evidence type="ECO:0000256" key="1">
    <source>
        <dbReference type="SAM" id="MobiDB-lite"/>
    </source>
</evidence>
<dbReference type="AlphaFoldDB" id="A0A5B0NM31"/>